<name>X1BVA1_9ZZZZ</name>
<feature type="non-terminal residue" evidence="2">
    <location>
        <position position="156"/>
    </location>
</feature>
<organism evidence="2">
    <name type="scientific">marine sediment metagenome</name>
    <dbReference type="NCBI Taxonomy" id="412755"/>
    <lineage>
        <taxon>unclassified sequences</taxon>
        <taxon>metagenomes</taxon>
        <taxon>ecological metagenomes</taxon>
    </lineage>
</organism>
<gene>
    <name evidence="2" type="ORF">S01H4_28406</name>
</gene>
<accession>X1BVA1</accession>
<comment type="caution">
    <text evidence="2">The sequence shown here is derived from an EMBL/GenBank/DDBJ whole genome shotgun (WGS) entry which is preliminary data.</text>
</comment>
<protein>
    <submittedName>
        <fullName evidence="2">Uncharacterized protein</fullName>
    </submittedName>
</protein>
<dbReference type="AlphaFoldDB" id="X1BVA1"/>
<sequence length="156" mass="18179">MKILEIIFNIGSVAGLLTLFILIFSSLRKKPKFKFDSLHFNGYIKKDNNSKYNFEFTGILKNQSIELNTIVRIYLVIWGNRKNNSTLRFGYHGLQIIDCLLNVEIELPISFLAREAKKMKINYEIDYGGTDKKLIEAIEPFKPAISTYVHKHKYEL</sequence>
<evidence type="ECO:0000256" key="1">
    <source>
        <dbReference type="SAM" id="Phobius"/>
    </source>
</evidence>
<proteinExistence type="predicted"/>
<keyword evidence="1" id="KW-0812">Transmembrane</keyword>
<evidence type="ECO:0000313" key="2">
    <source>
        <dbReference type="EMBL" id="GAG85072.1"/>
    </source>
</evidence>
<dbReference type="EMBL" id="BART01014120">
    <property type="protein sequence ID" value="GAG85072.1"/>
    <property type="molecule type" value="Genomic_DNA"/>
</dbReference>
<keyword evidence="1" id="KW-0472">Membrane</keyword>
<reference evidence="2" key="1">
    <citation type="journal article" date="2014" name="Front. Microbiol.">
        <title>High frequency of phylogenetically diverse reductive dehalogenase-homologous genes in deep subseafloor sedimentary metagenomes.</title>
        <authorList>
            <person name="Kawai M."/>
            <person name="Futagami T."/>
            <person name="Toyoda A."/>
            <person name="Takaki Y."/>
            <person name="Nishi S."/>
            <person name="Hori S."/>
            <person name="Arai W."/>
            <person name="Tsubouchi T."/>
            <person name="Morono Y."/>
            <person name="Uchiyama I."/>
            <person name="Ito T."/>
            <person name="Fujiyama A."/>
            <person name="Inagaki F."/>
            <person name="Takami H."/>
        </authorList>
    </citation>
    <scope>NUCLEOTIDE SEQUENCE</scope>
    <source>
        <strain evidence="2">Expedition CK06-06</strain>
    </source>
</reference>
<keyword evidence="1" id="KW-1133">Transmembrane helix</keyword>
<feature type="transmembrane region" description="Helical" evidence="1">
    <location>
        <begin position="6"/>
        <end position="27"/>
    </location>
</feature>